<evidence type="ECO:0008006" key="3">
    <source>
        <dbReference type="Google" id="ProtNLM"/>
    </source>
</evidence>
<sequence>MLKKVKEFSGFRDGELEELINHFVESNHVVLIDVKYQMVANNDGDSYSCVLLIYREAKQ</sequence>
<reference evidence="1 2" key="1">
    <citation type="submission" date="2015-11" db="EMBL/GenBank/DDBJ databases">
        <title>Draft genome sequences of new species of the genus Lactobacillus isolated from orchardgrass silage.</title>
        <authorList>
            <person name="Tohno M."/>
            <person name="Tanizawa Y."/>
            <person name="Arita M."/>
        </authorList>
    </citation>
    <scope>NUCLEOTIDE SEQUENCE [LARGE SCALE GENOMIC DNA]</scope>
    <source>
        <strain evidence="1 2">IWT140</strain>
    </source>
</reference>
<evidence type="ECO:0000313" key="1">
    <source>
        <dbReference type="EMBL" id="GAX04569.1"/>
    </source>
</evidence>
<name>A0A1Z5IS60_9LACO</name>
<gene>
    <name evidence="1" type="ORF">IWT140_02211</name>
</gene>
<protein>
    <recommendedName>
        <fullName evidence="3">Sporulation protein cse60</fullName>
    </recommendedName>
</protein>
<evidence type="ECO:0000313" key="2">
    <source>
        <dbReference type="Proteomes" id="UP000198430"/>
    </source>
</evidence>
<keyword evidence="2" id="KW-1185">Reference proteome</keyword>
<dbReference type="Proteomes" id="UP000198430">
    <property type="component" value="Unassembled WGS sequence"/>
</dbReference>
<dbReference type="EMBL" id="BCMH01000023">
    <property type="protein sequence ID" value="GAX04569.1"/>
    <property type="molecule type" value="Genomic_DNA"/>
</dbReference>
<proteinExistence type="predicted"/>
<comment type="caution">
    <text evidence="1">The sequence shown here is derived from an EMBL/GenBank/DDBJ whole genome shotgun (WGS) entry which is preliminary data.</text>
</comment>
<organism evidence="1 2">
    <name type="scientific">Secundilactobacillus pentosiphilus</name>
    <dbReference type="NCBI Taxonomy" id="1714682"/>
    <lineage>
        <taxon>Bacteria</taxon>
        <taxon>Bacillati</taxon>
        <taxon>Bacillota</taxon>
        <taxon>Bacilli</taxon>
        <taxon>Lactobacillales</taxon>
        <taxon>Lactobacillaceae</taxon>
        <taxon>Secundilactobacillus</taxon>
    </lineage>
</organism>
<dbReference type="AlphaFoldDB" id="A0A1Z5IS60"/>
<accession>A0A1Z5IS60</accession>
<dbReference type="RefSeq" id="WP_089089520.1">
    <property type="nucleotide sequence ID" value="NZ_BCMH01000023.1"/>
</dbReference>